<comment type="caution">
    <text evidence="3">The sequence shown here is derived from an EMBL/GenBank/DDBJ whole genome shotgun (WGS) entry which is preliminary data.</text>
</comment>
<dbReference type="InterPro" id="IPR047740">
    <property type="entry name" value="SMEK_dom"/>
</dbReference>
<dbReference type="Pfam" id="PF21941">
    <property type="entry name" value="SMEK_N"/>
    <property type="match status" value="1"/>
</dbReference>
<feature type="domain" description="SMEK" evidence="2">
    <location>
        <begin position="10"/>
        <end position="145"/>
    </location>
</feature>
<protein>
    <submittedName>
        <fullName evidence="3">ABC-three component system protein</fullName>
    </submittedName>
</protein>
<reference evidence="3 4" key="1">
    <citation type="submission" date="2024-12" db="EMBL/GenBank/DDBJ databases">
        <title>Draft genome sequence of Chryseobacterium kwangjuense AG447.</title>
        <authorList>
            <person name="Cheptsov V.S."/>
            <person name="Belov A."/>
            <person name="Zavarzina A.G."/>
        </authorList>
    </citation>
    <scope>NUCLEOTIDE SEQUENCE [LARGE SCALE GENOMIC DNA]</scope>
    <source>
        <strain evidence="3 4">AG447</strain>
    </source>
</reference>
<feature type="domain" description="ABC-three component systems C-terminal" evidence="1">
    <location>
        <begin position="176"/>
        <end position="312"/>
    </location>
</feature>
<dbReference type="Proteomes" id="UP001634154">
    <property type="component" value="Unassembled WGS sequence"/>
</dbReference>
<evidence type="ECO:0000313" key="3">
    <source>
        <dbReference type="EMBL" id="MFN1217658.1"/>
    </source>
</evidence>
<dbReference type="InterPro" id="IPR046919">
    <property type="entry name" value="ABC-3C_CTD10"/>
</dbReference>
<accession>A0ABW9K663</accession>
<dbReference type="RefSeq" id="WP_409356828.1">
    <property type="nucleotide sequence ID" value="NZ_JBJXVJ010000002.1"/>
</dbReference>
<name>A0ABW9K663_9FLAO</name>
<organism evidence="3 4">
    <name type="scientific">Chryseobacterium kwangjuense</name>
    <dbReference type="NCBI Taxonomy" id="267125"/>
    <lineage>
        <taxon>Bacteria</taxon>
        <taxon>Pseudomonadati</taxon>
        <taxon>Bacteroidota</taxon>
        <taxon>Flavobacteriia</taxon>
        <taxon>Flavobacteriales</taxon>
        <taxon>Weeksellaceae</taxon>
        <taxon>Chryseobacterium group</taxon>
        <taxon>Chryseobacterium</taxon>
    </lineage>
</organism>
<proteinExistence type="predicted"/>
<evidence type="ECO:0000259" key="1">
    <source>
        <dbReference type="Pfam" id="PF20275"/>
    </source>
</evidence>
<keyword evidence="4" id="KW-1185">Reference proteome</keyword>
<evidence type="ECO:0000259" key="2">
    <source>
        <dbReference type="Pfam" id="PF21941"/>
    </source>
</evidence>
<dbReference type="Pfam" id="PF20275">
    <property type="entry name" value="CTD10"/>
    <property type="match status" value="1"/>
</dbReference>
<gene>
    <name evidence="3" type="ORF">ACKW6Q_11885</name>
</gene>
<sequence>MIRANYYSVIEEKLNLLSVRIISRGKLNILDLHLHTESFYHYFLNELYSWNVENENEFKPNIEAIDLVDHTNLYVIQVSATNTKQKIESSLNKDLIKGYTKYTFKFVSIANDASELRVKTYSNPHGISFSPANDIIDKNSILTTIKGLGPDDLKRVYNFIKKELGSEIDPIKLETNLATIINILSKEDWNSGDDTPEKVKFEIDRKITHNNLKAAKIIIEDYSIHHNRLDKIYSEFDKQGSNKSKTVLSTIRQEYAKLSVNLTDDQLFFTIIEKVQEKILDSANYQDIPFDELELCVNILVVDAFIRCKIFENPENYNYATS</sequence>
<dbReference type="EMBL" id="JBJXVJ010000002">
    <property type="protein sequence ID" value="MFN1217658.1"/>
    <property type="molecule type" value="Genomic_DNA"/>
</dbReference>
<evidence type="ECO:0000313" key="4">
    <source>
        <dbReference type="Proteomes" id="UP001634154"/>
    </source>
</evidence>
<dbReference type="NCBIfam" id="NF033859">
    <property type="entry name" value="SMEK_N"/>
    <property type="match status" value="1"/>
</dbReference>